<organism evidence="1 2">
    <name type="scientific">Plesiocystis pacifica SIR-1</name>
    <dbReference type="NCBI Taxonomy" id="391625"/>
    <lineage>
        <taxon>Bacteria</taxon>
        <taxon>Pseudomonadati</taxon>
        <taxon>Myxococcota</taxon>
        <taxon>Polyangia</taxon>
        <taxon>Nannocystales</taxon>
        <taxon>Nannocystaceae</taxon>
        <taxon>Plesiocystis</taxon>
    </lineage>
</organism>
<gene>
    <name evidence="1" type="ORF">PPSIR1_38424</name>
</gene>
<proteinExistence type="predicted"/>
<dbReference type="STRING" id="391625.PPSIR1_38424"/>
<dbReference type="Proteomes" id="UP000005801">
    <property type="component" value="Unassembled WGS sequence"/>
</dbReference>
<dbReference type="EMBL" id="ABCS01000040">
    <property type="protein sequence ID" value="EDM77785.1"/>
    <property type="molecule type" value="Genomic_DNA"/>
</dbReference>
<reference evidence="1 2" key="1">
    <citation type="submission" date="2007-06" db="EMBL/GenBank/DDBJ databases">
        <authorList>
            <person name="Shimkets L."/>
            <person name="Ferriera S."/>
            <person name="Johnson J."/>
            <person name="Kravitz S."/>
            <person name="Beeson K."/>
            <person name="Sutton G."/>
            <person name="Rogers Y.-H."/>
            <person name="Friedman R."/>
            <person name="Frazier M."/>
            <person name="Venter J.C."/>
        </authorList>
    </citation>
    <scope>NUCLEOTIDE SEQUENCE [LARGE SCALE GENOMIC DNA]</scope>
    <source>
        <strain evidence="1 2">SIR-1</strain>
    </source>
</reference>
<keyword evidence="2" id="KW-1185">Reference proteome</keyword>
<evidence type="ECO:0000313" key="2">
    <source>
        <dbReference type="Proteomes" id="UP000005801"/>
    </source>
</evidence>
<evidence type="ECO:0000313" key="1">
    <source>
        <dbReference type="EMBL" id="EDM77785.1"/>
    </source>
</evidence>
<accession>A6G8K8</accession>
<protein>
    <submittedName>
        <fullName evidence="1">Uncharacterized protein</fullName>
    </submittedName>
</protein>
<name>A6G8K8_9BACT</name>
<comment type="caution">
    <text evidence="1">The sequence shown here is derived from an EMBL/GenBank/DDBJ whole genome shotgun (WGS) entry which is preliminary data.</text>
</comment>
<dbReference type="AlphaFoldDB" id="A6G8K8"/>
<sequence>MSCSAALAMDAIPITGAMGRAALRTRNANERPGVVRYSRDHVWRKYRHTS</sequence>